<reference evidence="1 2" key="1">
    <citation type="submission" date="2017-09" db="EMBL/GenBank/DDBJ databases">
        <title>Mesorhizobum sanjuanii sp. nov. isolated from nodules of Lotus tenuis in saline-alkaline lowlands of Flooding Pampa.</title>
        <authorList>
            <person name="Sannazzaro A.I."/>
            <person name="Torres Tejerizo G.A."/>
            <person name="Fontana F."/>
            <person name="Cumpa Velazquez L.M."/>
            <person name="Hansen L."/>
            <person name="Pistorio M."/>
            <person name="Estrella M.J."/>
        </authorList>
    </citation>
    <scope>NUCLEOTIDE SEQUENCE [LARGE SCALE GENOMIC DNA]</scope>
    <source>
        <strain evidence="1 2">BSA136</strain>
    </source>
</reference>
<protein>
    <submittedName>
        <fullName evidence="1">Uncharacterized protein</fullName>
    </submittedName>
</protein>
<dbReference type="AlphaFoldDB" id="A0A2A6FGW2"/>
<accession>A0A2A6FGW2</accession>
<name>A0A2A6FGW2_9HYPH</name>
<proteinExistence type="predicted"/>
<gene>
    <name evidence="1" type="ORF">CN311_11295</name>
</gene>
<evidence type="ECO:0000313" key="2">
    <source>
        <dbReference type="Proteomes" id="UP000219182"/>
    </source>
</evidence>
<comment type="caution">
    <text evidence="1">The sequence shown here is derived from an EMBL/GenBank/DDBJ whole genome shotgun (WGS) entry which is preliminary data.</text>
</comment>
<evidence type="ECO:0000313" key="1">
    <source>
        <dbReference type="EMBL" id="PDQ21064.1"/>
    </source>
</evidence>
<dbReference type="EMBL" id="NWQG01000054">
    <property type="protein sequence ID" value="PDQ21064.1"/>
    <property type="molecule type" value="Genomic_DNA"/>
</dbReference>
<organism evidence="1 2">
    <name type="scientific">Mesorhizobium sanjuanii</name>
    <dbReference type="NCBI Taxonomy" id="2037900"/>
    <lineage>
        <taxon>Bacteria</taxon>
        <taxon>Pseudomonadati</taxon>
        <taxon>Pseudomonadota</taxon>
        <taxon>Alphaproteobacteria</taxon>
        <taxon>Hyphomicrobiales</taxon>
        <taxon>Phyllobacteriaceae</taxon>
        <taxon>Mesorhizobium</taxon>
    </lineage>
</organism>
<sequence length="64" mass="7138">MQYVDGHFQKIIAASDYEAKRVWDLLRGAGISYVLDISVVIESGRITKVIDFAVSNEEPEAIPL</sequence>
<dbReference type="Proteomes" id="UP000219182">
    <property type="component" value="Unassembled WGS sequence"/>
</dbReference>
<keyword evidence="2" id="KW-1185">Reference proteome</keyword>